<dbReference type="SUPFAM" id="SSF48403">
    <property type="entry name" value="Ankyrin repeat"/>
    <property type="match status" value="1"/>
</dbReference>
<reference evidence="1 2" key="1">
    <citation type="submission" date="2024-11" db="EMBL/GenBank/DDBJ databases">
        <title>Chromosome-level genome assembly of Eucalyptus globulus Labill. provides insights into its genome evolution.</title>
        <authorList>
            <person name="Li X."/>
        </authorList>
    </citation>
    <scope>NUCLEOTIDE SEQUENCE [LARGE SCALE GENOMIC DNA]</scope>
    <source>
        <strain evidence="1">CL2024</strain>
        <tissue evidence="1">Fresh tender leaves</tissue>
    </source>
</reference>
<evidence type="ECO:0000313" key="1">
    <source>
        <dbReference type="EMBL" id="KAL3714648.1"/>
    </source>
</evidence>
<dbReference type="Gene3D" id="1.25.40.20">
    <property type="entry name" value="Ankyrin repeat-containing domain"/>
    <property type="match status" value="1"/>
</dbReference>
<dbReference type="Proteomes" id="UP001634007">
    <property type="component" value="Unassembled WGS sequence"/>
</dbReference>
<name>A0ABD3IMD8_EUCGL</name>
<gene>
    <name evidence="1" type="ORF">ACJRO7_006538</name>
</gene>
<comment type="caution">
    <text evidence="1">The sequence shown here is derived from an EMBL/GenBank/DDBJ whole genome shotgun (WGS) entry which is preliminary data.</text>
</comment>
<dbReference type="InterPro" id="IPR036770">
    <property type="entry name" value="Ankyrin_rpt-contain_sf"/>
</dbReference>
<dbReference type="AlphaFoldDB" id="A0ABD3IMD8"/>
<proteinExistence type="predicted"/>
<evidence type="ECO:0000313" key="2">
    <source>
        <dbReference type="Proteomes" id="UP001634007"/>
    </source>
</evidence>
<accession>A0ABD3IMD8</accession>
<dbReference type="EMBL" id="JBJKBG010000011">
    <property type="protein sequence ID" value="KAL3714648.1"/>
    <property type="molecule type" value="Genomic_DNA"/>
</dbReference>
<protein>
    <submittedName>
        <fullName evidence="1">Uncharacterized protein</fullName>
    </submittedName>
</protein>
<keyword evidence="2" id="KW-1185">Reference proteome</keyword>
<organism evidence="1 2">
    <name type="scientific">Eucalyptus globulus</name>
    <name type="common">Tasmanian blue gum</name>
    <dbReference type="NCBI Taxonomy" id="34317"/>
    <lineage>
        <taxon>Eukaryota</taxon>
        <taxon>Viridiplantae</taxon>
        <taxon>Streptophyta</taxon>
        <taxon>Embryophyta</taxon>
        <taxon>Tracheophyta</taxon>
        <taxon>Spermatophyta</taxon>
        <taxon>Magnoliopsida</taxon>
        <taxon>eudicotyledons</taxon>
        <taxon>Gunneridae</taxon>
        <taxon>Pentapetalae</taxon>
        <taxon>rosids</taxon>
        <taxon>malvids</taxon>
        <taxon>Myrtales</taxon>
        <taxon>Myrtaceae</taxon>
        <taxon>Myrtoideae</taxon>
        <taxon>Eucalypteae</taxon>
        <taxon>Eucalyptus</taxon>
    </lineage>
</organism>
<sequence length="95" mass="10747">MVPKLELLIVDLAAKILKKNIKLFAMTDSRSGNVIHLAAYMNQTEVFELLLPETEYLARAQDMNGDLPIYIASKMGYVELIEKLYPISEFLNGRG</sequence>